<dbReference type="Gene3D" id="1.25.40.10">
    <property type="entry name" value="Tetratricopeptide repeat domain"/>
    <property type="match status" value="2"/>
</dbReference>
<dbReference type="InterPro" id="IPR019734">
    <property type="entry name" value="TPR_rpt"/>
</dbReference>
<keyword evidence="1" id="KW-0812">Transmembrane</keyword>
<dbReference type="SUPFAM" id="SSF48452">
    <property type="entry name" value="TPR-like"/>
    <property type="match status" value="2"/>
</dbReference>
<dbReference type="AlphaFoldDB" id="A0A938BR84"/>
<proteinExistence type="predicted"/>
<dbReference type="EMBL" id="VGIY01000245">
    <property type="protein sequence ID" value="MBM3318032.1"/>
    <property type="molecule type" value="Genomic_DNA"/>
</dbReference>
<dbReference type="SMART" id="SM00028">
    <property type="entry name" value="TPR"/>
    <property type="match status" value="6"/>
</dbReference>
<dbReference type="PANTHER" id="PTHR10098:SF108">
    <property type="entry name" value="TETRATRICOPEPTIDE REPEAT PROTEIN 28"/>
    <property type="match status" value="1"/>
</dbReference>
<dbReference type="InterPro" id="IPR011990">
    <property type="entry name" value="TPR-like_helical_dom_sf"/>
</dbReference>
<protein>
    <submittedName>
        <fullName evidence="3">CHAT domain-containing protein</fullName>
    </submittedName>
</protein>
<evidence type="ECO:0000256" key="1">
    <source>
        <dbReference type="SAM" id="Phobius"/>
    </source>
</evidence>
<evidence type="ECO:0000313" key="3">
    <source>
        <dbReference type="EMBL" id="MBM3318032.1"/>
    </source>
</evidence>
<dbReference type="Proteomes" id="UP000748308">
    <property type="component" value="Unassembled WGS sequence"/>
</dbReference>
<keyword evidence="1" id="KW-1133">Transmembrane helix</keyword>
<evidence type="ECO:0000313" key="4">
    <source>
        <dbReference type="Proteomes" id="UP000748308"/>
    </source>
</evidence>
<feature type="transmembrane region" description="Helical" evidence="1">
    <location>
        <begin position="839"/>
        <end position="860"/>
    </location>
</feature>
<dbReference type="Pfam" id="PF12770">
    <property type="entry name" value="CHAT"/>
    <property type="match status" value="1"/>
</dbReference>
<gene>
    <name evidence="3" type="ORF">FJY75_09295</name>
</gene>
<name>A0A938BR84_UNCEI</name>
<feature type="domain" description="CHAT" evidence="2">
    <location>
        <begin position="548"/>
        <end position="826"/>
    </location>
</feature>
<keyword evidence="1" id="KW-0472">Membrane</keyword>
<comment type="caution">
    <text evidence="3">The sequence shown here is derived from an EMBL/GenBank/DDBJ whole genome shotgun (WGS) entry which is preliminary data.</text>
</comment>
<sequence>MDLQLRAGRQARLLGPAAEAEGGLREALAMATARADTARRLAALRWLSVVTELRGRGDEARDLSESLRVEAAAAGDARHAAWGHIGLAWHALQGGRTADAEEQYESAAALFAGGGDLEGELWSLLGLGLTRTRAGRLRAAIAAYQRAADLAASHGERLTEAIALNDLAAIDFYLGDPVRAIAQFERSRAIHRELGSWRETIRPTLNIALCLGELGLFPAAEESLQAGLELCRDRGYSDLEPLVLTHQARLSARRGRTNEAARRFREILTADEKGSMGPLSMRSRLQCLEGAAEALTALGSAAAALELLGEAHELLRERDDGEMAARIGVRLAQAMLALGRHEDGLREARRAAQWAGRRGQNQETIDALIEAASAWRALAVPDSARATLVRAAEIWDSDRARSLDPTWRERRGMTGPRIYTSLAALMLAEADSAARRAAFDRLQAFKSRTLLERLLDPGGERSRPGQNPPAPLADLATLQRSILRPGELLLDFYLGPDTSLAWAVTRDTAAVVGLPPGGRLDPMLLYYHQLVSQPPARRAERASLEPIQRTGALLARTLLGELDALIERSETIIVAPDGRLGLISPGELARHLRPGSPAGQARRAGGSRRWVQVPSATILAQTRTASRAVESRPARILAVAGSHSSRGQLLRGSAREVRQLERRFRHARVVMAPRDGSALVARLHAAEVLHFASHLAIDEQSPWQSELCFSPAGSPGNLRAAEISALRLPARLAILSNCSSASGQVLSGEGILGVASAFLSAGVPAVLAARWPVDDDATADFMLQIYDLLAAGETVAAAVARAQDIVASRADTEHPFFWAAFVVLGDGDVRLELASRPGWIRLLAAGLAAMALLLAMGIAARRGRSDRPPPGASPRTPA</sequence>
<accession>A0A938BR84</accession>
<dbReference type="Pfam" id="PF13424">
    <property type="entry name" value="TPR_12"/>
    <property type="match status" value="1"/>
</dbReference>
<dbReference type="PANTHER" id="PTHR10098">
    <property type="entry name" value="RAPSYN-RELATED"/>
    <property type="match status" value="1"/>
</dbReference>
<evidence type="ECO:0000259" key="2">
    <source>
        <dbReference type="Pfam" id="PF12770"/>
    </source>
</evidence>
<dbReference type="InterPro" id="IPR024983">
    <property type="entry name" value="CHAT_dom"/>
</dbReference>
<reference evidence="3" key="1">
    <citation type="submission" date="2019-03" db="EMBL/GenBank/DDBJ databases">
        <title>Lake Tanganyika Metagenome-Assembled Genomes (MAGs).</title>
        <authorList>
            <person name="Tran P."/>
        </authorList>
    </citation>
    <scope>NUCLEOTIDE SEQUENCE</scope>
    <source>
        <strain evidence="3">M_DeepCast_400m_m2_100</strain>
    </source>
</reference>
<organism evidence="3 4">
    <name type="scientific">Eiseniibacteriota bacterium</name>
    <dbReference type="NCBI Taxonomy" id="2212470"/>
    <lineage>
        <taxon>Bacteria</taxon>
        <taxon>Candidatus Eiseniibacteriota</taxon>
    </lineage>
</organism>